<evidence type="ECO:0000256" key="13">
    <source>
        <dbReference type="ARBA" id="ARBA00023204"/>
    </source>
</evidence>
<dbReference type="Pfam" id="PF13307">
    <property type="entry name" value="Helicase_C_2"/>
    <property type="match status" value="1"/>
</dbReference>
<evidence type="ECO:0000256" key="2">
    <source>
        <dbReference type="ARBA" id="ARBA00022722"/>
    </source>
</evidence>
<dbReference type="InterPro" id="IPR014013">
    <property type="entry name" value="Helic_SF1/SF2_ATP-bd_DinG/Rad3"/>
</dbReference>
<dbReference type="GO" id="GO:0051539">
    <property type="term" value="F:4 iron, 4 sulfur cluster binding"/>
    <property type="evidence" value="ECO:0007669"/>
    <property type="project" value="UniProtKB-KW"/>
</dbReference>
<dbReference type="GO" id="GO:0046872">
    <property type="term" value="F:metal ion binding"/>
    <property type="evidence" value="ECO:0007669"/>
    <property type="project" value="UniProtKB-KW"/>
</dbReference>
<evidence type="ECO:0000256" key="9">
    <source>
        <dbReference type="ARBA" id="ARBA00022840"/>
    </source>
</evidence>
<dbReference type="GO" id="GO:0003678">
    <property type="term" value="F:DNA helicase activity"/>
    <property type="evidence" value="ECO:0007669"/>
    <property type="project" value="InterPro"/>
</dbReference>
<keyword evidence="5" id="KW-0227">DNA damage</keyword>
<evidence type="ECO:0000256" key="12">
    <source>
        <dbReference type="ARBA" id="ARBA00023125"/>
    </source>
</evidence>
<evidence type="ECO:0000256" key="7">
    <source>
        <dbReference type="ARBA" id="ARBA00022806"/>
    </source>
</evidence>
<reference evidence="17" key="2">
    <citation type="submission" date="2020-09" db="EMBL/GenBank/DDBJ databases">
        <authorList>
            <person name="Sun Q."/>
            <person name="Zhou Y."/>
        </authorList>
    </citation>
    <scope>NUCLEOTIDE SEQUENCE</scope>
    <source>
        <strain evidence="17">CGMCC 1.12408</strain>
    </source>
</reference>
<evidence type="ECO:0000256" key="3">
    <source>
        <dbReference type="ARBA" id="ARBA00022723"/>
    </source>
</evidence>
<dbReference type="GO" id="GO:0003677">
    <property type="term" value="F:DNA binding"/>
    <property type="evidence" value="ECO:0007669"/>
    <property type="project" value="UniProtKB-KW"/>
</dbReference>
<keyword evidence="11" id="KW-0411">Iron-sulfur</keyword>
<dbReference type="PROSITE" id="PS51193">
    <property type="entry name" value="HELICASE_ATP_BIND_2"/>
    <property type="match status" value="1"/>
</dbReference>
<evidence type="ECO:0000256" key="11">
    <source>
        <dbReference type="ARBA" id="ARBA00023014"/>
    </source>
</evidence>
<feature type="domain" description="Helicase ATP-binding" evidence="16">
    <location>
        <begin position="181"/>
        <end position="436"/>
    </location>
</feature>
<keyword evidence="1" id="KW-0004">4Fe-4S</keyword>
<sequence length="757" mass="87504">MINTVRISVRNLVEYVYRSGSIESGFRTASTMTEGTRIHQAIQKGYREQDEKEVFVETKILYEDFVIRVDGRCDGLLKDGDSITIDEIKSTVHPIDDIHEDTHPVHWAQAIFYGYIYALDNDLQEVTIQLTYVQVKTEEQKQFQRVMSFAEMKSFVDQVVEEYARFLKVLLKHKNKRNETSKALEFPFSTYREGQRKLAGTVYKTIVDKKVLFANASTGIGKTISTIFPAVKAIGEGKLDKLFYLTAKTITRTAAEDAFRLLIEQGLDIHVLTLTAKDKICFQEKPICTSIDCPFANGFYDRINDAIIDILTNEKLMNRSVIELYARKHRVCPFEFSIELAYVADVVICDYNYIFDPRVSLKRLMEEQKRKTAILVDEAHNLVDRAREMYSAEIYKSNFLQVKREFKTGSLATAAKAINDYLLTVKKSEEYLRKELDEEIIDLLEVFITEAEVELVQHDNELLLDTYFSAQTFVKIAKFYNEQFVTYIEVHKSEVKMKLFCLDPSEQIMKMGKGFRARVFFSATLIPADYYKSLLGGQDDDYGISIPSPFKREHAEVIIRPLSTRYRDRENTLLPMVHFFKDVLDKKDGNFLIFFPSYQYMRDAYEQFMEHYPDVRTMIQDVGMSEEEREEFLAAFESNLPNRLVGFAVLGGIFSEGVDLKGDRLEGVIVVGVGMPQIGFERNIMKDYFQSVGKNGFDYAYVYPGMNKVLQAGGRLIRSDTDTGIIALVDDRFLQQKYQALLPYEWQHYTIKRGIEN</sequence>
<keyword evidence="8" id="KW-0269">Exonuclease</keyword>
<evidence type="ECO:0000256" key="4">
    <source>
        <dbReference type="ARBA" id="ARBA00022741"/>
    </source>
</evidence>
<dbReference type="PANTHER" id="PTHR11472">
    <property type="entry name" value="DNA REPAIR DEAD HELICASE RAD3/XP-D SUBFAMILY MEMBER"/>
    <property type="match status" value="1"/>
</dbReference>
<dbReference type="SUPFAM" id="SSF52540">
    <property type="entry name" value="P-loop containing nucleoside triphosphate hydrolases"/>
    <property type="match status" value="2"/>
</dbReference>
<dbReference type="InterPro" id="IPR006555">
    <property type="entry name" value="ATP-dep_Helicase_C"/>
</dbReference>
<keyword evidence="10" id="KW-0408">Iron</keyword>
<dbReference type="Pfam" id="PF12705">
    <property type="entry name" value="PDDEXK_1"/>
    <property type="match status" value="1"/>
</dbReference>
<dbReference type="InterPro" id="IPR045028">
    <property type="entry name" value="DinG/Rad3-like"/>
</dbReference>
<dbReference type="InterPro" id="IPR038726">
    <property type="entry name" value="PDDEXK_AddAB-type"/>
</dbReference>
<reference evidence="17" key="1">
    <citation type="journal article" date="2014" name="Int. J. Syst. Evol. Microbiol.">
        <title>Complete genome sequence of Corynebacterium casei LMG S-19264T (=DSM 44701T), isolated from a smear-ripened cheese.</title>
        <authorList>
            <consortium name="US DOE Joint Genome Institute (JGI-PGF)"/>
            <person name="Walter F."/>
            <person name="Albersmeier A."/>
            <person name="Kalinowski J."/>
            <person name="Ruckert C."/>
        </authorList>
    </citation>
    <scope>NUCLEOTIDE SEQUENCE</scope>
    <source>
        <strain evidence="17">CGMCC 1.12408</strain>
    </source>
</reference>
<proteinExistence type="inferred from homology"/>
<dbReference type="SMART" id="SM00491">
    <property type="entry name" value="HELICc2"/>
    <property type="match status" value="1"/>
</dbReference>
<keyword evidence="9" id="KW-0067">ATP-binding</keyword>
<gene>
    <name evidence="17" type="ORF">GCM10008025_24910</name>
</gene>
<dbReference type="Gene3D" id="1.10.275.30">
    <property type="match status" value="1"/>
</dbReference>
<evidence type="ECO:0000256" key="10">
    <source>
        <dbReference type="ARBA" id="ARBA00023004"/>
    </source>
</evidence>
<evidence type="ECO:0000313" key="17">
    <source>
        <dbReference type="EMBL" id="GGA80514.1"/>
    </source>
</evidence>
<name>A0A916S2N8_9BACI</name>
<dbReference type="GO" id="GO:0005524">
    <property type="term" value="F:ATP binding"/>
    <property type="evidence" value="ECO:0007669"/>
    <property type="project" value="UniProtKB-KW"/>
</dbReference>
<keyword evidence="13" id="KW-0234">DNA repair</keyword>
<keyword evidence="7 17" id="KW-0347">Helicase</keyword>
<evidence type="ECO:0000313" key="18">
    <source>
        <dbReference type="Proteomes" id="UP000613512"/>
    </source>
</evidence>
<dbReference type="InterPro" id="IPR006554">
    <property type="entry name" value="Helicase-like_DEXD_c2"/>
</dbReference>
<evidence type="ECO:0000256" key="15">
    <source>
        <dbReference type="ARBA" id="ARBA00038058"/>
    </source>
</evidence>
<keyword evidence="12" id="KW-0238">DNA-binding</keyword>
<keyword evidence="4" id="KW-0547">Nucleotide-binding</keyword>
<dbReference type="SMART" id="SM00488">
    <property type="entry name" value="DEXDc2"/>
    <property type="match status" value="1"/>
</dbReference>
<comment type="similarity">
    <text evidence="15">Belongs to the helicase family. DinG subfamily.</text>
</comment>
<dbReference type="Gene3D" id="3.90.320.10">
    <property type="match status" value="1"/>
</dbReference>
<dbReference type="GO" id="GO:0004527">
    <property type="term" value="F:exonuclease activity"/>
    <property type="evidence" value="ECO:0007669"/>
    <property type="project" value="UniProtKB-KW"/>
</dbReference>
<accession>A0A916S2N8</accession>
<dbReference type="InterPro" id="IPR010614">
    <property type="entry name" value="RAD3-like_helicase_DEAD"/>
</dbReference>
<dbReference type="Pfam" id="PF06733">
    <property type="entry name" value="DEAD_2"/>
    <property type="match status" value="1"/>
</dbReference>
<organism evidence="17 18">
    <name type="scientific">Ornithinibacillus halotolerans</name>
    <dbReference type="NCBI Taxonomy" id="1274357"/>
    <lineage>
        <taxon>Bacteria</taxon>
        <taxon>Bacillati</taxon>
        <taxon>Bacillota</taxon>
        <taxon>Bacilli</taxon>
        <taxon>Bacillales</taxon>
        <taxon>Bacillaceae</taxon>
        <taxon>Ornithinibacillus</taxon>
    </lineage>
</organism>
<dbReference type="AlphaFoldDB" id="A0A916S2N8"/>
<keyword evidence="18" id="KW-1185">Reference proteome</keyword>
<keyword evidence="3" id="KW-0479">Metal-binding</keyword>
<dbReference type="PANTHER" id="PTHR11472:SF34">
    <property type="entry name" value="REGULATOR OF TELOMERE ELONGATION HELICASE 1"/>
    <property type="match status" value="1"/>
</dbReference>
<evidence type="ECO:0000256" key="6">
    <source>
        <dbReference type="ARBA" id="ARBA00022801"/>
    </source>
</evidence>
<evidence type="ECO:0000259" key="16">
    <source>
        <dbReference type="PROSITE" id="PS51193"/>
    </source>
</evidence>
<dbReference type="InterPro" id="IPR027417">
    <property type="entry name" value="P-loop_NTPase"/>
</dbReference>
<protein>
    <submittedName>
        <fullName evidence="17">ATP-dependent helicase</fullName>
    </submittedName>
</protein>
<dbReference type="GO" id="GO:0006281">
    <property type="term" value="P:DNA repair"/>
    <property type="evidence" value="ECO:0007669"/>
    <property type="project" value="UniProtKB-KW"/>
</dbReference>
<dbReference type="GO" id="GO:0016818">
    <property type="term" value="F:hydrolase activity, acting on acid anhydrides, in phosphorus-containing anhydrides"/>
    <property type="evidence" value="ECO:0007669"/>
    <property type="project" value="InterPro"/>
</dbReference>
<evidence type="ECO:0000256" key="1">
    <source>
        <dbReference type="ARBA" id="ARBA00022485"/>
    </source>
</evidence>
<dbReference type="InterPro" id="IPR011604">
    <property type="entry name" value="PDDEXK-like_dom_sf"/>
</dbReference>
<dbReference type="RefSeq" id="WP_188384991.1">
    <property type="nucleotide sequence ID" value="NZ_BMEY01000012.1"/>
</dbReference>
<keyword evidence="6" id="KW-0378">Hydrolase</keyword>
<keyword evidence="14" id="KW-0413">Isomerase</keyword>
<comment type="caution">
    <text evidence="17">The sequence shown here is derived from an EMBL/GenBank/DDBJ whole genome shotgun (WGS) entry which is preliminary data.</text>
</comment>
<evidence type="ECO:0000256" key="8">
    <source>
        <dbReference type="ARBA" id="ARBA00022839"/>
    </source>
</evidence>
<evidence type="ECO:0000256" key="5">
    <source>
        <dbReference type="ARBA" id="ARBA00022763"/>
    </source>
</evidence>
<dbReference type="Gene3D" id="3.40.50.300">
    <property type="entry name" value="P-loop containing nucleotide triphosphate hydrolases"/>
    <property type="match status" value="2"/>
</dbReference>
<evidence type="ECO:0000256" key="14">
    <source>
        <dbReference type="ARBA" id="ARBA00023235"/>
    </source>
</evidence>
<keyword evidence="2" id="KW-0540">Nuclease</keyword>
<dbReference type="Proteomes" id="UP000613512">
    <property type="component" value="Unassembled WGS sequence"/>
</dbReference>
<dbReference type="EMBL" id="BMEY01000012">
    <property type="protein sequence ID" value="GGA80514.1"/>
    <property type="molecule type" value="Genomic_DNA"/>
</dbReference>